<dbReference type="KEGG" id="ten:LPB136_00190"/>
<dbReference type="STRING" id="1850252.LPB136_00190"/>
<evidence type="ECO:0000313" key="1">
    <source>
        <dbReference type="EMBL" id="APG66352.1"/>
    </source>
</evidence>
<name>A0A1L3JMN3_9FLAO</name>
<protein>
    <submittedName>
        <fullName evidence="1">Uncharacterized protein</fullName>
    </submittedName>
</protein>
<dbReference type="EMBL" id="CP018155">
    <property type="protein sequence ID" value="APG66352.1"/>
    <property type="molecule type" value="Genomic_DNA"/>
</dbReference>
<evidence type="ECO:0000313" key="2">
    <source>
        <dbReference type="Proteomes" id="UP000181898"/>
    </source>
</evidence>
<keyword evidence="2" id="KW-1185">Reference proteome</keyword>
<sequence>MKKIIFSIFLFLAINTFSQEKNINNYKYIIIPTQFEWLSSPDKHQVNSLTKFLFKKYGFTAFFTNEGFPKDLSIDRCLALTANITDDSGMLNTKNSIILRDCSNNIIFTSNQGKSKLKDYKKAYHEAIRKAFVSIQKLNYSYIPVKDQNNVILQEVSPAVVNPGVQVIHKNKIEIKEVKKEMPKSAENILYAQPIAQGFQLVNTTPETVFKILKSSKNEFFFIKNKNGVIFKNGNNWIAEYYENGQLVQKTYQIKF</sequence>
<dbReference type="Proteomes" id="UP000181898">
    <property type="component" value="Chromosome"/>
</dbReference>
<proteinExistence type="predicted"/>
<accession>A0A1L3JMN3</accession>
<reference evidence="1 2" key="1">
    <citation type="submission" date="2016-11" db="EMBL/GenBank/DDBJ databases">
        <title>Tenacibaculum sp. LPB0136, isolated from marine environment.</title>
        <authorList>
            <person name="Kim E."/>
            <person name="Yi H."/>
        </authorList>
    </citation>
    <scope>NUCLEOTIDE SEQUENCE [LARGE SCALE GENOMIC DNA]</scope>
    <source>
        <strain evidence="1 2">LPB0136</strain>
    </source>
</reference>
<gene>
    <name evidence="1" type="ORF">LPB136_00190</name>
</gene>
<organism evidence="1 2">
    <name type="scientific">Tenacibaculum todarodis</name>
    <dbReference type="NCBI Taxonomy" id="1850252"/>
    <lineage>
        <taxon>Bacteria</taxon>
        <taxon>Pseudomonadati</taxon>
        <taxon>Bacteroidota</taxon>
        <taxon>Flavobacteriia</taxon>
        <taxon>Flavobacteriales</taxon>
        <taxon>Flavobacteriaceae</taxon>
        <taxon>Tenacibaculum</taxon>
    </lineage>
</organism>
<dbReference type="AlphaFoldDB" id="A0A1L3JMN3"/>